<gene>
    <name evidence="2" type="ORF">GCM10023144_23010</name>
</gene>
<proteinExistence type="predicted"/>
<feature type="region of interest" description="Disordered" evidence="1">
    <location>
        <begin position="34"/>
        <end position="63"/>
    </location>
</feature>
<accession>A0ABP8H0P4</accession>
<evidence type="ECO:0000313" key="3">
    <source>
        <dbReference type="Proteomes" id="UP001501671"/>
    </source>
</evidence>
<name>A0ABP8H0P4_9BURK</name>
<evidence type="ECO:0000313" key="2">
    <source>
        <dbReference type="EMBL" id="GAA4332678.1"/>
    </source>
</evidence>
<protein>
    <submittedName>
        <fullName evidence="2">Uncharacterized protein</fullName>
    </submittedName>
</protein>
<organism evidence="2 3">
    <name type="scientific">Pigmentiphaga soli</name>
    <dbReference type="NCBI Taxonomy" id="1007095"/>
    <lineage>
        <taxon>Bacteria</taxon>
        <taxon>Pseudomonadati</taxon>
        <taxon>Pseudomonadota</taxon>
        <taxon>Betaproteobacteria</taxon>
        <taxon>Burkholderiales</taxon>
        <taxon>Alcaligenaceae</taxon>
        <taxon>Pigmentiphaga</taxon>
    </lineage>
</organism>
<dbReference type="Proteomes" id="UP001501671">
    <property type="component" value="Unassembled WGS sequence"/>
</dbReference>
<sequence>MAVACRVVQVRAGVALPVAIFSLIRARPKFTPVRLRPSASPVPPLRPAKASTPAAPMVSSSTSAVLSSDRTTVSVLLRMANVPSTWKKP</sequence>
<dbReference type="EMBL" id="BAABFO010000009">
    <property type="protein sequence ID" value="GAA4332678.1"/>
    <property type="molecule type" value="Genomic_DNA"/>
</dbReference>
<keyword evidence="3" id="KW-1185">Reference proteome</keyword>
<evidence type="ECO:0000256" key="1">
    <source>
        <dbReference type="SAM" id="MobiDB-lite"/>
    </source>
</evidence>
<reference evidence="3" key="1">
    <citation type="journal article" date="2019" name="Int. J. Syst. Evol. Microbiol.">
        <title>The Global Catalogue of Microorganisms (GCM) 10K type strain sequencing project: providing services to taxonomists for standard genome sequencing and annotation.</title>
        <authorList>
            <consortium name="The Broad Institute Genomics Platform"/>
            <consortium name="The Broad Institute Genome Sequencing Center for Infectious Disease"/>
            <person name="Wu L."/>
            <person name="Ma J."/>
        </authorList>
    </citation>
    <scope>NUCLEOTIDE SEQUENCE [LARGE SCALE GENOMIC DNA]</scope>
    <source>
        <strain evidence="3">JCM 17666</strain>
    </source>
</reference>
<comment type="caution">
    <text evidence="2">The sequence shown here is derived from an EMBL/GenBank/DDBJ whole genome shotgun (WGS) entry which is preliminary data.</text>
</comment>